<protein>
    <submittedName>
        <fullName evidence="1">Uncharacterized protein</fullName>
    </submittedName>
</protein>
<evidence type="ECO:0000313" key="2">
    <source>
        <dbReference type="Proteomes" id="UP000193944"/>
    </source>
</evidence>
<reference evidence="1 2" key="2">
    <citation type="submission" date="2016-08" db="EMBL/GenBank/DDBJ databases">
        <title>Pervasive Adenine N6-methylation of Active Genes in Fungi.</title>
        <authorList>
            <consortium name="DOE Joint Genome Institute"/>
            <person name="Mondo S.J."/>
            <person name="Dannebaum R.O."/>
            <person name="Kuo R.C."/>
            <person name="Labutti K."/>
            <person name="Haridas S."/>
            <person name="Kuo A."/>
            <person name="Salamov A."/>
            <person name="Ahrendt S.R."/>
            <person name="Lipzen A."/>
            <person name="Sullivan W."/>
            <person name="Andreopoulos W.B."/>
            <person name="Clum A."/>
            <person name="Lindquist E."/>
            <person name="Daum C."/>
            <person name="Ramamoorthy G.K."/>
            <person name="Gryganskyi A."/>
            <person name="Culley D."/>
            <person name="Magnuson J.K."/>
            <person name="James T.Y."/>
            <person name="O'Malley M.A."/>
            <person name="Stajich J.E."/>
            <person name="Spatafora J.W."/>
            <person name="Visel A."/>
            <person name="Grigoriev I.V."/>
        </authorList>
    </citation>
    <scope>NUCLEOTIDE SEQUENCE [LARGE SCALE GENOMIC DNA]</scope>
    <source>
        <strain evidence="1 2">S4</strain>
    </source>
</reference>
<name>A0A1Y1X9S8_9FUNG</name>
<dbReference type="EMBL" id="MCFG01000093">
    <property type="protein sequence ID" value="ORX82510.1"/>
    <property type="molecule type" value="Genomic_DNA"/>
</dbReference>
<organism evidence="1 2">
    <name type="scientific">Anaeromyces robustus</name>
    <dbReference type="NCBI Taxonomy" id="1754192"/>
    <lineage>
        <taxon>Eukaryota</taxon>
        <taxon>Fungi</taxon>
        <taxon>Fungi incertae sedis</taxon>
        <taxon>Chytridiomycota</taxon>
        <taxon>Chytridiomycota incertae sedis</taxon>
        <taxon>Neocallimastigomycetes</taxon>
        <taxon>Neocallimastigales</taxon>
        <taxon>Neocallimastigaceae</taxon>
        <taxon>Anaeromyces</taxon>
    </lineage>
</organism>
<keyword evidence="2" id="KW-1185">Reference proteome</keyword>
<dbReference type="OrthoDB" id="2184011at2759"/>
<gene>
    <name evidence="1" type="ORF">BCR32DRAFT_267592</name>
</gene>
<accession>A0A1Y1X9S8</accession>
<evidence type="ECO:0000313" key="1">
    <source>
        <dbReference type="EMBL" id="ORX82510.1"/>
    </source>
</evidence>
<dbReference type="AlphaFoldDB" id="A0A1Y1X9S8"/>
<proteinExistence type="predicted"/>
<reference evidence="1 2" key="1">
    <citation type="submission" date="2016-08" db="EMBL/GenBank/DDBJ databases">
        <title>A Parts List for Fungal Cellulosomes Revealed by Comparative Genomics.</title>
        <authorList>
            <consortium name="DOE Joint Genome Institute"/>
            <person name="Haitjema C.H."/>
            <person name="Gilmore S.P."/>
            <person name="Henske J.K."/>
            <person name="Solomon K.V."/>
            <person name="De Groot R."/>
            <person name="Kuo A."/>
            <person name="Mondo S.J."/>
            <person name="Salamov A.A."/>
            <person name="Labutti K."/>
            <person name="Zhao Z."/>
            <person name="Chiniquy J."/>
            <person name="Barry K."/>
            <person name="Brewer H.M."/>
            <person name="Purvine S.O."/>
            <person name="Wright A.T."/>
            <person name="Boxma B."/>
            <person name="Van Alen T."/>
            <person name="Hackstein J.H."/>
            <person name="Baker S.E."/>
            <person name="Grigoriev I.V."/>
            <person name="O'Malley M.A."/>
        </authorList>
    </citation>
    <scope>NUCLEOTIDE SEQUENCE [LARGE SCALE GENOMIC DNA]</scope>
    <source>
        <strain evidence="1 2">S4</strain>
    </source>
</reference>
<sequence length="423" mass="49143">MNINNNNYINSNDNKNSNNKKNLNFIYRLLKHYREKKNTLKRNYISNENISIHKSNLLSNIRINKSKANLLKNDSINDNSLKIYEIYENPDEDKINYIKRVYKKKYKKLISDELNTESYFNTNNNENNIEGKDIFCLEFYNTNKKRIIDLNKRNNIKNEEPIYNSNCNEKITIEFIKKKYNIIDLNQRKNDLNITTVNEEPIINTNKSALVKKEPTLNDSLHAITSSTIDTKSSASLSISKITSKESINHIITSSKLNTIENNKNLINNPNQNLNQSNLNSSLTNDNNILSPTMRLKNKSISLRSLLKTYSNIPPSPDSLNIEKKKFKENIKKGKESVKEYNYLQTDDFNKISISTYNEKDENSKTFLTPKSSFLSSTSNNISSLKDLNNIRPNSVLNNTTGNYTLLSFRKPKIFIKRRNFSK</sequence>
<dbReference type="Proteomes" id="UP000193944">
    <property type="component" value="Unassembled WGS sequence"/>
</dbReference>
<comment type="caution">
    <text evidence="1">The sequence shown here is derived from an EMBL/GenBank/DDBJ whole genome shotgun (WGS) entry which is preliminary data.</text>
</comment>